<comment type="similarity">
    <text evidence="2">Belongs to the major facilitator superfamily. Sugar transporter (TC 2.A.1.1) family.</text>
</comment>
<feature type="transmembrane region" description="Helical" evidence="8">
    <location>
        <begin position="340"/>
        <end position="358"/>
    </location>
</feature>
<accession>A0ABQ9X0W6</accession>
<evidence type="ECO:0000313" key="10">
    <source>
        <dbReference type="EMBL" id="KAK2945395.1"/>
    </source>
</evidence>
<feature type="transmembrane region" description="Helical" evidence="8">
    <location>
        <begin position="46"/>
        <end position="65"/>
    </location>
</feature>
<feature type="transmembrane region" description="Helical" evidence="8">
    <location>
        <begin position="365"/>
        <end position="390"/>
    </location>
</feature>
<evidence type="ECO:0000256" key="7">
    <source>
        <dbReference type="SAM" id="MobiDB-lite"/>
    </source>
</evidence>
<dbReference type="InterPro" id="IPR003663">
    <property type="entry name" value="Sugar/inositol_transpt"/>
</dbReference>
<evidence type="ECO:0000256" key="6">
    <source>
        <dbReference type="ARBA" id="ARBA00023136"/>
    </source>
</evidence>
<comment type="caution">
    <text evidence="10">The sequence shown here is derived from an EMBL/GenBank/DDBJ whole genome shotgun (WGS) entry which is preliminary data.</text>
</comment>
<feature type="compositionally biased region" description="Basic and acidic residues" evidence="7">
    <location>
        <begin position="198"/>
        <end position="207"/>
    </location>
</feature>
<dbReference type="PROSITE" id="PS00217">
    <property type="entry name" value="SUGAR_TRANSPORT_2"/>
    <property type="match status" value="1"/>
</dbReference>
<feature type="transmembrane region" description="Helical" evidence="8">
    <location>
        <begin position="12"/>
        <end position="34"/>
    </location>
</feature>
<keyword evidence="4 8" id="KW-0812">Transmembrane</keyword>
<evidence type="ECO:0000256" key="4">
    <source>
        <dbReference type="ARBA" id="ARBA00022692"/>
    </source>
</evidence>
<feature type="transmembrane region" description="Helical" evidence="8">
    <location>
        <begin position="433"/>
        <end position="452"/>
    </location>
</feature>
<feature type="domain" description="Major facilitator superfamily (MFS) profile" evidence="9">
    <location>
        <begin position="1"/>
        <end position="487"/>
    </location>
</feature>
<dbReference type="InterPro" id="IPR005829">
    <property type="entry name" value="Sugar_transporter_CS"/>
</dbReference>
<dbReference type="PANTHER" id="PTHR48020:SF12">
    <property type="entry name" value="PROTON MYO-INOSITOL COTRANSPORTER"/>
    <property type="match status" value="1"/>
</dbReference>
<dbReference type="EMBL" id="JARBJD010000262">
    <property type="protein sequence ID" value="KAK2945395.1"/>
    <property type="molecule type" value="Genomic_DNA"/>
</dbReference>
<gene>
    <name evidence="10" type="ORF">BLNAU_19664</name>
</gene>
<feature type="transmembrane region" description="Helical" evidence="8">
    <location>
        <begin position="163"/>
        <end position="185"/>
    </location>
</feature>
<protein>
    <submittedName>
        <fullName evidence="10">Sugar Porter (MFS)</fullName>
    </submittedName>
</protein>
<evidence type="ECO:0000256" key="8">
    <source>
        <dbReference type="SAM" id="Phobius"/>
    </source>
</evidence>
<dbReference type="PRINTS" id="PR00171">
    <property type="entry name" value="SUGRTRNSPORT"/>
</dbReference>
<dbReference type="SUPFAM" id="SSF103473">
    <property type="entry name" value="MFS general substrate transporter"/>
    <property type="match status" value="1"/>
</dbReference>
<feature type="transmembrane region" description="Helical" evidence="8">
    <location>
        <begin position="402"/>
        <end position="421"/>
    </location>
</feature>
<dbReference type="Proteomes" id="UP001281761">
    <property type="component" value="Unassembled WGS sequence"/>
</dbReference>
<feature type="transmembrane region" description="Helical" evidence="8">
    <location>
        <begin position="77"/>
        <end position="94"/>
    </location>
</feature>
<dbReference type="PANTHER" id="PTHR48020">
    <property type="entry name" value="PROTON MYO-INOSITOL COTRANSPORTER"/>
    <property type="match status" value="1"/>
</dbReference>
<dbReference type="InterPro" id="IPR050814">
    <property type="entry name" value="Myo-inositol_Transporter"/>
</dbReference>
<keyword evidence="3" id="KW-0813">Transport</keyword>
<evidence type="ECO:0000256" key="1">
    <source>
        <dbReference type="ARBA" id="ARBA00004141"/>
    </source>
</evidence>
<name>A0ABQ9X0W6_9EUKA</name>
<feature type="compositionally biased region" description="Low complexity" evidence="7">
    <location>
        <begin position="211"/>
        <end position="226"/>
    </location>
</feature>
<keyword evidence="11" id="KW-1185">Reference proteome</keyword>
<feature type="transmembrane region" description="Helical" evidence="8">
    <location>
        <begin position="100"/>
        <end position="123"/>
    </location>
</feature>
<dbReference type="Gene3D" id="1.20.1250.20">
    <property type="entry name" value="MFS general substrate transporter like domains"/>
    <property type="match status" value="2"/>
</dbReference>
<organism evidence="10 11">
    <name type="scientific">Blattamonas nauphoetae</name>
    <dbReference type="NCBI Taxonomy" id="2049346"/>
    <lineage>
        <taxon>Eukaryota</taxon>
        <taxon>Metamonada</taxon>
        <taxon>Preaxostyla</taxon>
        <taxon>Oxymonadida</taxon>
        <taxon>Blattamonas</taxon>
    </lineage>
</organism>
<feature type="transmembrane region" description="Helical" evidence="8">
    <location>
        <begin position="298"/>
        <end position="320"/>
    </location>
</feature>
<feature type="compositionally biased region" description="Basic and acidic residues" evidence="7">
    <location>
        <begin position="239"/>
        <end position="260"/>
    </location>
</feature>
<dbReference type="PROSITE" id="PS00216">
    <property type="entry name" value="SUGAR_TRANSPORT_1"/>
    <property type="match status" value="1"/>
</dbReference>
<evidence type="ECO:0000256" key="2">
    <source>
        <dbReference type="ARBA" id="ARBA00010992"/>
    </source>
</evidence>
<evidence type="ECO:0000259" key="9">
    <source>
        <dbReference type="PROSITE" id="PS50850"/>
    </source>
</evidence>
<feature type="transmembrane region" description="Helical" evidence="8">
    <location>
        <begin position="464"/>
        <end position="483"/>
    </location>
</feature>
<reference evidence="10 11" key="1">
    <citation type="journal article" date="2022" name="bioRxiv">
        <title>Genomics of Preaxostyla Flagellates Illuminates Evolutionary Transitions and the Path Towards Mitochondrial Loss.</title>
        <authorList>
            <person name="Novak L.V.F."/>
            <person name="Treitli S.C."/>
            <person name="Pyrih J."/>
            <person name="Halakuc P."/>
            <person name="Pipaliya S.V."/>
            <person name="Vacek V."/>
            <person name="Brzon O."/>
            <person name="Soukal P."/>
            <person name="Eme L."/>
            <person name="Dacks J.B."/>
            <person name="Karnkowska A."/>
            <person name="Elias M."/>
            <person name="Hampl V."/>
        </authorList>
    </citation>
    <scope>NUCLEOTIDE SEQUENCE [LARGE SCALE GENOMIC DNA]</scope>
    <source>
        <strain evidence="10">NAU3</strain>
        <tissue evidence="10">Gut</tissue>
    </source>
</reference>
<dbReference type="Pfam" id="PF00083">
    <property type="entry name" value="Sugar_tr"/>
    <property type="match status" value="2"/>
</dbReference>
<evidence type="ECO:0000256" key="5">
    <source>
        <dbReference type="ARBA" id="ARBA00022989"/>
    </source>
</evidence>
<keyword evidence="6 8" id="KW-0472">Membrane</keyword>
<dbReference type="PROSITE" id="PS50850">
    <property type="entry name" value="MFS"/>
    <property type="match status" value="1"/>
</dbReference>
<evidence type="ECO:0000256" key="3">
    <source>
        <dbReference type="ARBA" id="ARBA00022448"/>
    </source>
</evidence>
<dbReference type="InterPro" id="IPR020846">
    <property type="entry name" value="MFS_dom"/>
</dbReference>
<evidence type="ECO:0000313" key="11">
    <source>
        <dbReference type="Proteomes" id="UP001281761"/>
    </source>
</evidence>
<dbReference type="InterPro" id="IPR036259">
    <property type="entry name" value="MFS_trans_sf"/>
</dbReference>
<proteinExistence type="inferred from homology"/>
<dbReference type="InterPro" id="IPR005828">
    <property type="entry name" value="MFS_sugar_transport-like"/>
</dbReference>
<keyword evidence="5 8" id="KW-1133">Transmembrane helix</keyword>
<feature type="region of interest" description="Disordered" evidence="7">
    <location>
        <begin position="195"/>
        <end position="279"/>
    </location>
</feature>
<feature type="transmembrane region" description="Helical" evidence="8">
    <location>
        <begin position="135"/>
        <end position="157"/>
    </location>
</feature>
<sequence length="499" mass="54097">MTVETGVNHKAALLMAIAGGMSFGSHQSITSGIMEEQPWSDFDASLRGLMSSSVLIGATIGALVGGTISDKIGPKRLAIICSIWMIVCTIVMSIQSHIALFITFRILDGLPVGVLTVIGPLYVSEQCSSKRRGTIGAMWQMSVCLGILVDYLLNLAFHAVKGGYHYEFGIIGIFPIILLIGLFFCPESSGYLSKKSKAKTDEDKTNPKTDAPQQTTEPETAQPTETVTSSYPSTSDDEAPQHETVDPERRPEGDTYRGEEAEQATPEQNTQEVAQIGREDAEEEEISFCGALFYSKRAFIVGVVLALMGQLSGCNAIVMYSPSMFAEAGVVGQVAKLSCTVGVGGWNLLSTILAVFMVDCLGRKPLLTAGFSCMGVGHLLVVLSTVIPALEDKKWALSIPGLFLFVFGFEIGPGPCFFVLVSELYPVKVRGTAMSVMLTLNWIANVVIVQLYPSLVLWMTTRWVFTMFTILCAVTIVFIIFVVKETKGKSLDEITKQKK</sequence>
<comment type="subcellular location">
    <subcellularLocation>
        <location evidence="1">Membrane</location>
        <topology evidence="1">Multi-pass membrane protein</topology>
    </subcellularLocation>
</comment>